<evidence type="ECO:0000313" key="6">
    <source>
        <dbReference type="Proteomes" id="UP000652176"/>
    </source>
</evidence>
<keyword evidence="3 5" id="KW-0560">Oxidoreductase</keyword>
<dbReference type="RefSeq" id="WP_192372665.1">
    <property type="nucleotide sequence ID" value="NZ_CAJHIV010000001.1"/>
</dbReference>
<dbReference type="SUPFAM" id="SSF51905">
    <property type="entry name" value="FAD/NAD(P)-binding domain"/>
    <property type="match status" value="1"/>
</dbReference>
<dbReference type="EMBL" id="JACXSS010000001">
    <property type="protein sequence ID" value="MBD9354625.1"/>
    <property type="molecule type" value="Genomic_DNA"/>
</dbReference>
<name>A0ABR9CVE0_9GAMM</name>
<dbReference type="Proteomes" id="UP000652176">
    <property type="component" value="Unassembled WGS sequence"/>
</dbReference>
<protein>
    <submittedName>
        <fullName evidence="5">Glycine oxidase ThiO</fullName>
        <ecNumber evidence="5">1.4.3.19</ecNumber>
    </submittedName>
</protein>
<dbReference type="Gene3D" id="3.50.50.60">
    <property type="entry name" value="FAD/NAD(P)-binding domain"/>
    <property type="match status" value="1"/>
</dbReference>
<dbReference type="InterPro" id="IPR012727">
    <property type="entry name" value="Gly_oxidase_ThiO"/>
</dbReference>
<dbReference type="EC" id="1.4.3.19" evidence="5"/>
<comment type="caution">
    <text evidence="5">The sequence shown here is derived from an EMBL/GenBank/DDBJ whole genome shotgun (WGS) entry which is preliminary data.</text>
</comment>
<dbReference type="PANTHER" id="PTHR13847:SF289">
    <property type="entry name" value="GLYCINE OXIDASE"/>
    <property type="match status" value="1"/>
</dbReference>
<dbReference type="InterPro" id="IPR036188">
    <property type="entry name" value="FAD/NAD-bd_sf"/>
</dbReference>
<comment type="pathway">
    <text evidence="1">Cofactor biosynthesis; thiamine diphosphate biosynthesis.</text>
</comment>
<dbReference type="Gene3D" id="3.30.9.10">
    <property type="entry name" value="D-Amino Acid Oxidase, subunit A, domain 2"/>
    <property type="match status" value="1"/>
</dbReference>
<dbReference type="NCBIfam" id="TIGR02352">
    <property type="entry name" value="thiamin_ThiO"/>
    <property type="match status" value="1"/>
</dbReference>
<reference evidence="5 6" key="1">
    <citation type="submission" date="2020-09" db="EMBL/GenBank/DDBJ databases">
        <title>Methylomonas albis sp. nov. and Methylomonas fluvii sp. nov.: Two cold-adapted methanotrophs from the River Elbe and an amended description of Methylovulum psychrotolerans strain Eb1.</title>
        <authorList>
            <person name="Bussmann I.K."/>
            <person name="Klings K.-W."/>
            <person name="Warnstedt J."/>
            <person name="Hoppert M."/>
            <person name="Saborowski A."/>
            <person name="Horn F."/>
            <person name="Liebner S."/>
        </authorList>
    </citation>
    <scope>NUCLEOTIDE SEQUENCE [LARGE SCALE GENOMIC DNA]</scope>
    <source>
        <strain evidence="5 6">EbA</strain>
    </source>
</reference>
<accession>A0ABR9CVE0</accession>
<gene>
    <name evidence="5" type="primary">thiO</name>
    <name evidence="5" type="ORF">IE877_01790</name>
</gene>
<feature type="domain" description="FAD dependent oxidoreductase" evidence="4">
    <location>
        <begin position="6"/>
        <end position="346"/>
    </location>
</feature>
<evidence type="ECO:0000256" key="1">
    <source>
        <dbReference type="ARBA" id="ARBA00004948"/>
    </source>
</evidence>
<proteinExistence type="predicted"/>
<dbReference type="GO" id="GO:0043799">
    <property type="term" value="F:glycine oxidase activity"/>
    <property type="evidence" value="ECO:0007669"/>
    <property type="project" value="UniProtKB-EC"/>
</dbReference>
<evidence type="ECO:0000259" key="4">
    <source>
        <dbReference type="Pfam" id="PF01266"/>
    </source>
</evidence>
<evidence type="ECO:0000256" key="3">
    <source>
        <dbReference type="ARBA" id="ARBA00023002"/>
    </source>
</evidence>
<dbReference type="PANTHER" id="PTHR13847">
    <property type="entry name" value="SARCOSINE DEHYDROGENASE-RELATED"/>
    <property type="match status" value="1"/>
</dbReference>
<evidence type="ECO:0000313" key="5">
    <source>
        <dbReference type="EMBL" id="MBD9354625.1"/>
    </source>
</evidence>
<keyword evidence="2" id="KW-0784">Thiamine biosynthesis</keyword>
<sequence length="367" mass="40353">MTTHLDILIIGGGISGLLTARELRLAGREVTILDKSKPGLESSWAGGGILLPIYPWRQAAAISELAVNSLKKYPALSQELLTATGIDPEWYDCGMLICQNPDHEQAIQWCEHYGIDYQPAAPSLTAPFTSHYDQALWLPEIAQARNPRLLKSLHAYLIQAGVQFLDTTEVRKISIANRQVEHIETADKSYSAQHLIISAGAWTTDLMQDLLPDWPVDLQIQPVRGQMLLFDATPSTLSYMVLGGDQYLIPRRDGKILAGSTVEQAGFNKITTAEAKQQLYQFATELLPTLKNYPVCHHWAGLRPGSPQGIPTIGQHPDIENLSINAGHFRNGLVMGPASAKLLADLILQRPTEIDPTPYSLTRATAP</sequence>
<organism evidence="5 6">
    <name type="scientific">Methylomonas albis</name>
    <dbReference type="NCBI Taxonomy" id="1854563"/>
    <lineage>
        <taxon>Bacteria</taxon>
        <taxon>Pseudomonadati</taxon>
        <taxon>Pseudomonadota</taxon>
        <taxon>Gammaproteobacteria</taxon>
        <taxon>Methylococcales</taxon>
        <taxon>Methylococcaceae</taxon>
        <taxon>Methylomonas</taxon>
    </lineage>
</organism>
<dbReference type="InterPro" id="IPR006076">
    <property type="entry name" value="FAD-dep_OxRdtase"/>
</dbReference>
<dbReference type="Pfam" id="PF01266">
    <property type="entry name" value="DAO"/>
    <property type="match status" value="1"/>
</dbReference>
<dbReference type="SUPFAM" id="SSF54373">
    <property type="entry name" value="FAD-linked reductases, C-terminal domain"/>
    <property type="match status" value="1"/>
</dbReference>
<keyword evidence="6" id="KW-1185">Reference proteome</keyword>
<evidence type="ECO:0000256" key="2">
    <source>
        <dbReference type="ARBA" id="ARBA00022977"/>
    </source>
</evidence>